<dbReference type="Pfam" id="PF01549">
    <property type="entry name" value="ShK"/>
    <property type="match status" value="4"/>
</dbReference>
<keyword evidence="4" id="KW-1185">Reference proteome</keyword>
<organism evidence="4 5">
    <name type="scientific">Steinernema glaseri</name>
    <dbReference type="NCBI Taxonomy" id="37863"/>
    <lineage>
        <taxon>Eukaryota</taxon>
        <taxon>Metazoa</taxon>
        <taxon>Ecdysozoa</taxon>
        <taxon>Nematoda</taxon>
        <taxon>Chromadorea</taxon>
        <taxon>Rhabditida</taxon>
        <taxon>Tylenchina</taxon>
        <taxon>Panagrolaimomorpha</taxon>
        <taxon>Strongyloidoidea</taxon>
        <taxon>Steinernematidae</taxon>
        <taxon>Steinernema</taxon>
    </lineage>
</organism>
<evidence type="ECO:0000256" key="1">
    <source>
        <dbReference type="PROSITE-ProRule" id="PRU01005"/>
    </source>
</evidence>
<evidence type="ECO:0000313" key="4">
    <source>
        <dbReference type="Proteomes" id="UP000095287"/>
    </source>
</evidence>
<dbReference type="PANTHER" id="PTHR21724">
    <property type="entry name" value="SHKT DOMAIN-CONTAINING PROTEIN"/>
    <property type="match status" value="1"/>
</dbReference>
<dbReference type="SMART" id="SM00254">
    <property type="entry name" value="ShKT"/>
    <property type="match status" value="4"/>
</dbReference>
<feature type="disulfide bond" evidence="1">
    <location>
        <begin position="130"/>
        <end position="164"/>
    </location>
</feature>
<dbReference type="Proteomes" id="UP000095287">
    <property type="component" value="Unplaced"/>
</dbReference>
<protein>
    <submittedName>
        <fullName evidence="5">ShKT domain-containing protein</fullName>
    </submittedName>
</protein>
<dbReference type="PROSITE" id="PS51670">
    <property type="entry name" value="SHKT"/>
    <property type="match status" value="4"/>
</dbReference>
<dbReference type="AlphaFoldDB" id="A0A1I7ZYR2"/>
<feature type="signal peptide" evidence="2">
    <location>
        <begin position="1"/>
        <end position="21"/>
    </location>
</feature>
<dbReference type="Gene3D" id="1.10.10.1870">
    <property type="entry name" value="ShTK domain-like"/>
    <property type="match status" value="1"/>
</dbReference>
<feature type="chain" id="PRO_5009313987" evidence="2">
    <location>
        <begin position="22"/>
        <end position="207"/>
    </location>
</feature>
<keyword evidence="2" id="KW-0732">Signal</keyword>
<dbReference type="InterPro" id="IPR003582">
    <property type="entry name" value="ShKT_dom"/>
</dbReference>
<keyword evidence="1" id="KW-1015">Disulfide bond</keyword>
<proteinExistence type="predicted"/>
<comment type="caution">
    <text evidence="1">Lacks conserved residue(s) required for the propagation of feature annotation.</text>
</comment>
<reference evidence="5" key="1">
    <citation type="submission" date="2016-11" db="UniProtKB">
        <authorList>
            <consortium name="WormBaseParasite"/>
        </authorList>
    </citation>
    <scope>IDENTIFICATION</scope>
</reference>
<evidence type="ECO:0000259" key="3">
    <source>
        <dbReference type="PROSITE" id="PS51670"/>
    </source>
</evidence>
<evidence type="ECO:0000256" key="2">
    <source>
        <dbReference type="SAM" id="SignalP"/>
    </source>
</evidence>
<name>A0A1I7ZYR2_9BILA</name>
<feature type="domain" description="ShKT" evidence="3">
    <location>
        <begin position="83"/>
        <end position="116"/>
    </location>
</feature>
<dbReference type="WBParaSite" id="L893_g31254.t1">
    <property type="protein sequence ID" value="L893_g31254.t1"/>
    <property type="gene ID" value="L893_g31254"/>
</dbReference>
<accession>A0A1I7ZYR2</accession>
<feature type="domain" description="ShKT" evidence="3">
    <location>
        <begin position="130"/>
        <end position="164"/>
    </location>
</feature>
<feature type="domain" description="ShKT" evidence="3">
    <location>
        <begin position="170"/>
        <end position="207"/>
    </location>
</feature>
<feature type="domain" description="ShKT" evidence="3">
    <location>
        <begin position="41"/>
        <end position="78"/>
    </location>
</feature>
<dbReference type="Gene3D" id="1.10.10.1940">
    <property type="match status" value="3"/>
</dbReference>
<sequence length="207" mass="22726">MNKKLLILIVIASCLIGCVRTESTTTSTEGTTTTANSATSCDNSPRAPFDCETSKDKCKIEKWKRVMTELCPKTCGLCTPSNCTDNTDCRGMKALCRDFEWVMIMRDNCALTCGYCNETGGSTGERPNGCVDTSPNCALNARYCNDPSFSDILGKSCARTCNRCGSSVACTDANNSCPQWAKRGFCTNNFYEEAYRRRMCAKTCNFC</sequence>
<dbReference type="PANTHER" id="PTHR21724:SF109">
    <property type="entry name" value="SHKT DOMAIN-CONTAINING PROTEIN"/>
    <property type="match status" value="1"/>
</dbReference>
<evidence type="ECO:0000313" key="5">
    <source>
        <dbReference type="WBParaSite" id="L893_g31254.t1"/>
    </source>
</evidence>